<gene>
    <name evidence="10" type="ORF">BST12_22875</name>
</gene>
<keyword evidence="11" id="KW-1185">Reference proteome</keyword>
<evidence type="ECO:0000256" key="3">
    <source>
        <dbReference type="ARBA" id="ARBA00022475"/>
    </source>
</evidence>
<comment type="similarity">
    <text evidence="2 7">Belongs to the DedA family.</text>
</comment>
<evidence type="ECO:0000256" key="8">
    <source>
        <dbReference type="SAM" id="MobiDB-lite"/>
    </source>
</evidence>
<protein>
    <recommendedName>
        <fullName evidence="9">VTT domain-containing protein</fullName>
    </recommendedName>
</protein>
<evidence type="ECO:0000259" key="9">
    <source>
        <dbReference type="Pfam" id="PF09335"/>
    </source>
</evidence>
<evidence type="ECO:0000256" key="4">
    <source>
        <dbReference type="ARBA" id="ARBA00022692"/>
    </source>
</evidence>
<feature type="transmembrane region" description="Helical" evidence="7">
    <location>
        <begin position="168"/>
        <end position="188"/>
    </location>
</feature>
<dbReference type="PANTHER" id="PTHR30353">
    <property type="entry name" value="INNER MEMBRANE PROTEIN DEDA-RELATED"/>
    <property type="match status" value="1"/>
</dbReference>
<keyword evidence="3 7" id="KW-1003">Cell membrane</keyword>
<organism evidence="10 11">
    <name type="scientific">Mycobacterium angelicum</name>
    <dbReference type="NCBI Taxonomy" id="470074"/>
    <lineage>
        <taxon>Bacteria</taxon>
        <taxon>Bacillati</taxon>
        <taxon>Actinomycetota</taxon>
        <taxon>Actinomycetes</taxon>
        <taxon>Mycobacteriales</taxon>
        <taxon>Mycobacteriaceae</taxon>
        <taxon>Mycobacterium</taxon>
    </lineage>
</organism>
<feature type="domain" description="VTT" evidence="9">
    <location>
        <begin position="32"/>
        <end position="156"/>
    </location>
</feature>
<evidence type="ECO:0000313" key="11">
    <source>
        <dbReference type="Proteomes" id="UP000192284"/>
    </source>
</evidence>
<keyword evidence="5 7" id="KW-1133">Transmembrane helix</keyword>
<comment type="caution">
    <text evidence="10">The sequence shown here is derived from an EMBL/GenBank/DDBJ whole genome shotgun (WGS) entry which is preliminary data.</text>
</comment>
<dbReference type="Pfam" id="PF09335">
    <property type="entry name" value="VTT_dom"/>
    <property type="match status" value="1"/>
</dbReference>
<evidence type="ECO:0000313" key="10">
    <source>
        <dbReference type="EMBL" id="ORA14471.1"/>
    </source>
</evidence>
<dbReference type="EMBL" id="MVHE01000056">
    <property type="protein sequence ID" value="ORA14471.1"/>
    <property type="molecule type" value="Genomic_DNA"/>
</dbReference>
<evidence type="ECO:0000256" key="1">
    <source>
        <dbReference type="ARBA" id="ARBA00004651"/>
    </source>
</evidence>
<feature type="transmembrane region" description="Helical" evidence="7">
    <location>
        <begin position="138"/>
        <end position="162"/>
    </location>
</feature>
<evidence type="ECO:0000256" key="7">
    <source>
        <dbReference type="RuleBase" id="RU367016"/>
    </source>
</evidence>
<feature type="region of interest" description="Disordered" evidence="8">
    <location>
        <begin position="198"/>
        <end position="221"/>
    </location>
</feature>
<dbReference type="PANTHER" id="PTHR30353:SF0">
    <property type="entry name" value="TRANSMEMBRANE PROTEIN"/>
    <property type="match status" value="1"/>
</dbReference>
<keyword evidence="4 7" id="KW-0812">Transmembrane</keyword>
<dbReference type="OrthoDB" id="9813426at2"/>
<name>A0A1W9ZH12_MYCAN</name>
<feature type="transmembrane region" description="Helical" evidence="7">
    <location>
        <begin position="52"/>
        <end position="73"/>
    </location>
</feature>
<dbReference type="Proteomes" id="UP000192284">
    <property type="component" value="Unassembled WGS sequence"/>
</dbReference>
<dbReference type="InterPro" id="IPR032816">
    <property type="entry name" value="VTT_dom"/>
</dbReference>
<dbReference type="RefSeq" id="WP_083115531.1">
    <property type="nucleotide sequence ID" value="NZ_JACKTS010000018.1"/>
</dbReference>
<evidence type="ECO:0000256" key="2">
    <source>
        <dbReference type="ARBA" id="ARBA00010792"/>
    </source>
</evidence>
<evidence type="ECO:0000256" key="6">
    <source>
        <dbReference type="ARBA" id="ARBA00023136"/>
    </source>
</evidence>
<comment type="subcellular location">
    <subcellularLocation>
        <location evidence="1 7">Cell membrane</location>
        <topology evidence="1 7">Multi-pass membrane protein</topology>
    </subcellularLocation>
</comment>
<proteinExistence type="inferred from homology"/>
<dbReference type="InterPro" id="IPR032818">
    <property type="entry name" value="DedA-like"/>
</dbReference>
<sequence length="221" mass="23768">MFDSLIDTLGHSWWEYPVILLFCSLDAVLPILPSETVLLTGGILAADGSMALGWVIAMGAAGAFIGDNIAYGIGHSAEDWARRWITRGQTGERALRWAHEGLERHGGPLVIVARFVPGGRTATTIACGVLEFPYRQFLVFDAIGAVLWGILNTMIGFIGGHAFADNHLLAFAASLGVGLALAGIFELVRWMRTRTTDPHARRSASPGSNHEPRNGALTDPH</sequence>
<dbReference type="AlphaFoldDB" id="A0A1W9ZH12"/>
<reference evidence="10 11" key="1">
    <citation type="submission" date="2017-02" db="EMBL/GenBank/DDBJ databases">
        <title>The new phylogeny of genus Mycobacterium.</title>
        <authorList>
            <person name="Tortoli E."/>
            <person name="Trovato A."/>
            <person name="Cirillo D.M."/>
        </authorList>
    </citation>
    <scope>NUCLEOTIDE SEQUENCE [LARGE SCALE GENOMIC DNA]</scope>
    <source>
        <strain evidence="10 11">DSM 45057</strain>
    </source>
</reference>
<feature type="transmembrane region" description="Helical" evidence="7">
    <location>
        <begin position="12"/>
        <end position="32"/>
    </location>
</feature>
<evidence type="ECO:0000256" key="5">
    <source>
        <dbReference type="ARBA" id="ARBA00022989"/>
    </source>
</evidence>
<dbReference type="GO" id="GO:0005886">
    <property type="term" value="C:plasma membrane"/>
    <property type="evidence" value="ECO:0007669"/>
    <property type="project" value="UniProtKB-SubCell"/>
</dbReference>
<accession>A0A1W9ZH12</accession>
<keyword evidence="6 7" id="KW-0472">Membrane</keyword>